<feature type="transmembrane region" description="Helical" evidence="6">
    <location>
        <begin position="87"/>
        <end position="107"/>
    </location>
</feature>
<keyword evidence="4 6" id="KW-1133">Transmembrane helix</keyword>
<proteinExistence type="inferred from homology"/>
<feature type="transmembrane region" description="Helical" evidence="6">
    <location>
        <begin position="155"/>
        <end position="179"/>
    </location>
</feature>
<evidence type="ECO:0000313" key="9">
    <source>
        <dbReference type="Proteomes" id="UP000218418"/>
    </source>
</evidence>
<evidence type="ECO:0000256" key="3">
    <source>
        <dbReference type="ARBA" id="ARBA00022692"/>
    </source>
</evidence>
<dbReference type="Pfam" id="PF09335">
    <property type="entry name" value="VTT_dom"/>
    <property type="match status" value="1"/>
</dbReference>
<sequence length="295" mass="32541">MLALIVVKKNANSMSNPSSNGSGISQRELCDLLGLDYKAVAGSAKEKGISTHDYLQQETGWILRDELYYPPETKQNKPKSPPRRKKWLNILGFVCVGIALVVGITYINQVGIEQIRANVDKLGIWAPIALLLLRTVSVVIPAIPSTAYSVLSGTLFGFWKGIIVIFIADFAACCLNFYIAKRFGRKIVQRFVGERFIDKVDNLASKHLEDNIFLVAGFLMTGLFDFVCYAVGLTEMPWHKFIPALILGIVVSTPPIVALGAGVFSQGRWMLVVAMLGMFGLALLTGWLNKRRSQS</sequence>
<comment type="similarity">
    <text evidence="6">Belongs to the TVP38/TMEM64 family.</text>
</comment>
<accession>A0A1Z4LJC9</accession>
<keyword evidence="2 6" id="KW-1003">Cell membrane</keyword>
<keyword evidence="9" id="KW-1185">Reference proteome</keyword>
<evidence type="ECO:0000256" key="5">
    <source>
        <dbReference type="ARBA" id="ARBA00023136"/>
    </source>
</evidence>
<keyword evidence="3 6" id="KW-0812">Transmembrane</keyword>
<evidence type="ECO:0000256" key="2">
    <source>
        <dbReference type="ARBA" id="ARBA00022475"/>
    </source>
</evidence>
<feature type="transmembrane region" description="Helical" evidence="6">
    <location>
        <begin position="212"/>
        <end position="232"/>
    </location>
</feature>
<evidence type="ECO:0000313" key="8">
    <source>
        <dbReference type="EMBL" id="BAY81289.1"/>
    </source>
</evidence>
<feature type="domain" description="VTT" evidence="7">
    <location>
        <begin position="143"/>
        <end position="261"/>
    </location>
</feature>
<keyword evidence="5 6" id="KW-0472">Membrane</keyword>
<reference evidence="8 9" key="1">
    <citation type="submission" date="2017-06" db="EMBL/GenBank/DDBJ databases">
        <title>Genome sequencing of cyanobaciteial culture collection at National Institute for Environmental Studies (NIES).</title>
        <authorList>
            <person name="Hirose Y."/>
            <person name="Shimura Y."/>
            <person name="Fujisawa T."/>
            <person name="Nakamura Y."/>
            <person name="Kawachi M."/>
        </authorList>
    </citation>
    <scope>NUCLEOTIDE SEQUENCE [LARGE SCALE GENOMIC DNA]</scope>
    <source>
        <strain evidence="8 9">NIES-267</strain>
    </source>
</reference>
<evidence type="ECO:0000256" key="6">
    <source>
        <dbReference type="RuleBase" id="RU366058"/>
    </source>
</evidence>
<dbReference type="PANTHER" id="PTHR12677">
    <property type="entry name" value="GOLGI APPARATUS MEMBRANE PROTEIN TVP38-RELATED"/>
    <property type="match status" value="1"/>
</dbReference>
<dbReference type="EMBL" id="AP018227">
    <property type="protein sequence ID" value="BAY81289.1"/>
    <property type="molecule type" value="Genomic_DNA"/>
</dbReference>
<organism evidence="8 9">
    <name type="scientific">Calothrix parasitica NIES-267</name>
    <dbReference type="NCBI Taxonomy" id="1973488"/>
    <lineage>
        <taxon>Bacteria</taxon>
        <taxon>Bacillati</taxon>
        <taxon>Cyanobacteriota</taxon>
        <taxon>Cyanophyceae</taxon>
        <taxon>Nostocales</taxon>
        <taxon>Calotrichaceae</taxon>
        <taxon>Calothrix</taxon>
    </lineage>
</organism>
<evidence type="ECO:0000256" key="4">
    <source>
        <dbReference type="ARBA" id="ARBA00022989"/>
    </source>
</evidence>
<gene>
    <name evidence="8" type="ORF">NIES267_07650</name>
</gene>
<dbReference type="InterPro" id="IPR015414">
    <property type="entry name" value="TMEM64"/>
</dbReference>
<feature type="transmembrane region" description="Helical" evidence="6">
    <location>
        <begin position="269"/>
        <end position="288"/>
    </location>
</feature>
<dbReference type="GO" id="GO:0005886">
    <property type="term" value="C:plasma membrane"/>
    <property type="evidence" value="ECO:0007669"/>
    <property type="project" value="UniProtKB-SubCell"/>
</dbReference>
<feature type="transmembrane region" description="Helical" evidence="6">
    <location>
        <begin position="244"/>
        <end position="263"/>
    </location>
</feature>
<dbReference type="Proteomes" id="UP000218418">
    <property type="component" value="Chromosome"/>
</dbReference>
<comment type="subcellular location">
    <subcellularLocation>
        <location evidence="1 6">Cell membrane</location>
        <topology evidence="1 6">Multi-pass membrane protein</topology>
    </subcellularLocation>
</comment>
<feature type="transmembrane region" description="Helical" evidence="6">
    <location>
        <begin position="122"/>
        <end position="143"/>
    </location>
</feature>
<dbReference type="AlphaFoldDB" id="A0A1Z4LJC9"/>
<protein>
    <recommendedName>
        <fullName evidence="6">TVP38/TMEM64 family membrane protein</fullName>
    </recommendedName>
</protein>
<name>A0A1Z4LJC9_9CYAN</name>
<dbReference type="InterPro" id="IPR032816">
    <property type="entry name" value="VTT_dom"/>
</dbReference>
<dbReference type="PANTHER" id="PTHR12677:SF59">
    <property type="entry name" value="GOLGI APPARATUS MEMBRANE PROTEIN TVP38-RELATED"/>
    <property type="match status" value="1"/>
</dbReference>
<evidence type="ECO:0000256" key="1">
    <source>
        <dbReference type="ARBA" id="ARBA00004651"/>
    </source>
</evidence>
<evidence type="ECO:0000259" key="7">
    <source>
        <dbReference type="Pfam" id="PF09335"/>
    </source>
</evidence>